<accession>A0A7J6EE90</accession>
<feature type="domain" description="Transposase MuDR plant" evidence="1">
    <location>
        <begin position="301"/>
        <end position="350"/>
    </location>
</feature>
<comment type="caution">
    <text evidence="3">The sequence shown here is derived from an EMBL/GenBank/DDBJ whole genome shotgun (WGS) entry which is preliminary data.</text>
</comment>
<evidence type="ECO:0000313" key="3">
    <source>
        <dbReference type="EMBL" id="KAF4356654.1"/>
    </source>
</evidence>
<protein>
    <recommendedName>
        <fullName evidence="5">Transposase MuDR plant domain-containing protein</fullName>
    </recommendedName>
</protein>
<organism evidence="3 4">
    <name type="scientific">Cannabis sativa</name>
    <name type="common">Hemp</name>
    <name type="synonym">Marijuana</name>
    <dbReference type="NCBI Taxonomy" id="3483"/>
    <lineage>
        <taxon>Eukaryota</taxon>
        <taxon>Viridiplantae</taxon>
        <taxon>Streptophyta</taxon>
        <taxon>Embryophyta</taxon>
        <taxon>Tracheophyta</taxon>
        <taxon>Spermatophyta</taxon>
        <taxon>Magnoliopsida</taxon>
        <taxon>eudicotyledons</taxon>
        <taxon>Gunneridae</taxon>
        <taxon>Pentapetalae</taxon>
        <taxon>rosids</taxon>
        <taxon>fabids</taxon>
        <taxon>Rosales</taxon>
        <taxon>Cannabaceae</taxon>
        <taxon>Cannabis</taxon>
    </lineage>
</organism>
<sequence length="428" mass="49233">MPELRRPGNGPPNYGAHPNIFTVTIHHGGNWFTLSGNNKYEGGEVGHFDWVHFNYFTKKELDGMVIDLRYKLPVGFLYKPIGKTLNMGFMVVVDKDIKMIIEDIESNRATEIHVVHALGWKEDSEVVNHVPSKALPPLKGCVIEELPNDCDVPVDVFGIPIINIEEDHEEREVIMLCDSNHGTADVGMEEANEVRNHTFEENLGEAEEVRRNKKGKRKVVEEDFILEEEEFIQDVEAEKEMGTKADPKRWWGSIVMETLMVIISENDLRELNSDDEDGICKSSIEFNPKTNIKNFNFELHMEFATVTLLKDTIREYFIVNDMEFVFIANESNRVRVKCKAPGCKWMLFASLINKIEGKTMKVKKLENEHTCGMVFNNKKVNSAWIQLVTRKRGRPPLKNPSEETIKRKARRNNLINHQLDPLILEEIS</sequence>
<proteinExistence type="predicted"/>
<gene>
    <name evidence="3" type="ORF">F8388_018573</name>
</gene>
<feature type="domain" description="PB1-like" evidence="2">
    <location>
        <begin position="21"/>
        <end position="115"/>
    </location>
</feature>
<dbReference type="InterPro" id="IPR004332">
    <property type="entry name" value="Transposase_MuDR"/>
</dbReference>
<dbReference type="Pfam" id="PF03108">
    <property type="entry name" value="DBD_Tnp_Mut"/>
    <property type="match status" value="1"/>
</dbReference>
<evidence type="ECO:0000313" key="4">
    <source>
        <dbReference type="Proteomes" id="UP000525078"/>
    </source>
</evidence>
<dbReference type="AlphaFoldDB" id="A0A7J6EE90"/>
<evidence type="ECO:0008006" key="5">
    <source>
        <dbReference type="Google" id="ProtNLM"/>
    </source>
</evidence>
<evidence type="ECO:0000259" key="2">
    <source>
        <dbReference type="Pfam" id="PF26130"/>
    </source>
</evidence>
<name>A0A7J6EE90_CANSA</name>
<dbReference type="Proteomes" id="UP000525078">
    <property type="component" value="Unassembled WGS sequence"/>
</dbReference>
<reference evidence="3 4" key="1">
    <citation type="journal article" date="2020" name="bioRxiv">
        <title>Sequence and annotation of 42 cannabis genomes reveals extensive copy number variation in cannabinoid synthesis and pathogen resistance genes.</title>
        <authorList>
            <person name="Mckernan K.J."/>
            <person name="Helbert Y."/>
            <person name="Kane L.T."/>
            <person name="Ebling H."/>
            <person name="Zhang L."/>
            <person name="Liu B."/>
            <person name="Eaton Z."/>
            <person name="Mclaughlin S."/>
            <person name="Kingan S."/>
            <person name="Baybayan P."/>
            <person name="Concepcion G."/>
            <person name="Jordan M."/>
            <person name="Riva A."/>
            <person name="Barbazuk W."/>
            <person name="Harkins T."/>
        </authorList>
    </citation>
    <scope>NUCLEOTIDE SEQUENCE [LARGE SCALE GENOMIC DNA]</scope>
    <source>
        <strain evidence="4">cv. Jamaican Lion 4</strain>
        <tissue evidence="3">Leaf</tissue>
    </source>
</reference>
<dbReference type="Pfam" id="PF26130">
    <property type="entry name" value="PB1-like"/>
    <property type="match status" value="1"/>
</dbReference>
<dbReference type="EMBL" id="JAATIP010000250">
    <property type="protein sequence ID" value="KAF4356654.1"/>
    <property type="molecule type" value="Genomic_DNA"/>
</dbReference>
<dbReference type="InterPro" id="IPR058594">
    <property type="entry name" value="PB1-like_dom_pln"/>
</dbReference>
<evidence type="ECO:0000259" key="1">
    <source>
        <dbReference type="Pfam" id="PF03108"/>
    </source>
</evidence>